<keyword evidence="3" id="KW-1185">Reference proteome</keyword>
<sequence length="92" mass="9832">MSGWAPEFEALLRPHLPALAADQELPGDTRLADLGLDSLSTVNLLIELENGFGVSFPDELLTAETFETADTLWRTVSALSTDGPAAHEPNPS</sequence>
<dbReference type="InterPro" id="IPR009081">
    <property type="entry name" value="PP-bd_ACP"/>
</dbReference>
<protein>
    <submittedName>
        <fullName evidence="2">Acyl carrier protein</fullName>
    </submittedName>
</protein>
<organism evidence="2 3">
    <name type="scientific">Streptoalloteichus tenebrarius (strain ATCC 17920 / DSM 40477 / JCM 4838 / CBS 697.72 / NBRC 16177 / NCIMB 11028 / NRRL B-12390 / A12253. 1 / ISP 5477)</name>
    <name type="common">Streptomyces tenebrarius</name>
    <dbReference type="NCBI Taxonomy" id="1933"/>
    <lineage>
        <taxon>Bacteria</taxon>
        <taxon>Bacillati</taxon>
        <taxon>Actinomycetota</taxon>
        <taxon>Actinomycetes</taxon>
        <taxon>Pseudonocardiales</taxon>
        <taxon>Pseudonocardiaceae</taxon>
        <taxon>Streptoalloteichus</taxon>
    </lineage>
</organism>
<dbReference type="EMBL" id="JAMTCP010000007">
    <property type="protein sequence ID" value="MCP2258142.1"/>
    <property type="molecule type" value="Genomic_DNA"/>
</dbReference>
<reference evidence="2 3" key="1">
    <citation type="submission" date="2022-06" db="EMBL/GenBank/DDBJ databases">
        <title>Genomic Encyclopedia of Archaeal and Bacterial Type Strains, Phase II (KMG-II): from individual species to whole genera.</title>
        <authorList>
            <person name="Goeker M."/>
        </authorList>
    </citation>
    <scope>NUCLEOTIDE SEQUENCE [LARGE SCALE GENOMIC DNA]</scope>
    <source>
        <strain evidence="2 3">DSM 40477</strain>
    </source>
</reference>
<evidence type="ECO:0000313" key="3">
    <source>
        <dbReference type="Proteomes" id="UP001205311"/>
    </source>
</evidence>
<accession>A0ABT1HRN0</accession>
<proteinExistence type="predicted"/>
<evidence type="ECO:0000313" key="2">
    <source>
        <dbReference type="EMBL" id="MCP2258142.1"/>
    </source>
</evidence>
<dbReference type="Pfam" id="PF00550">
    <property type="entry name" value="PP-binding"/>
    <property type="match status" value="1"/>
</dbReference>
<gene>
    <name evidence="2" type="ORF">LX15_001836</name>
</gene>
<dbReference type="PROSITE" id="PS50075">
    <property type="entry name" value="CARRIER"/>
    <property type="match status" value="1"/>
</dbReference>
<dbReference type="InterPro" id="IPR036736">
    <property type="entry name" value="ACP-like_sf"/>
</dbReference>
<dbReference type="RefSeq" id="WP_253669088.1">
    <property type="nucleotide sequence ID" value="NZ_JAMTCP010000007.1"/>
</dbReference>
<dbReference type="Proteomes" id="UP001205311">
    <property type="component" value="Unassembled WGS sequence"/>
</dbReference>
<dbReference type="SUPFAM" id="SSF47336">
    <property type="entry name" value="ACP-like"/>
    <property type="match status" value="1"/>
</dbReference>
<feature type="domain" description="Carrier" evidence="1">
    <location>
        <begin position="2"/>
        <end position="80"/>
    </location>
</feature>
<comment type="caution">
    <text evidence="2">The sequence shown here is derived from an EMBL/GenBank/DDBJ whole genome shotgun (WGS) entry which is preliminary data.</text>
</comment>
<dbReference type="Gene3D" id="1.10.1200.10">
    <property type="entry name" value="ACP-like"/>
    <property type="match status" value="1"/>
</dbReference>
<evidence type="ECO:0000259" key="1">
    <source>
        <dbReference type="PROSITE" id="PS50075"/>
    </source>
</evidence>
<name>A0ABT1HRN0_STRSD</name>